<organism evidence="1 2">
    <name type="scientific">Methanoculleus thermophilus</name>
    <dbReference type="NCBI Taxonomy" id="2200"/>
    <lineage>
        <taxon>Archaea</taxon>
        <taxon>Methanobacteriati</taxon>
        <taxon>Methanobacteriota</taxon>
        <taxon>Stenosarchaea group</taxon>
        <taxon>Methanomicrobia</taxon>
        <taxon>Methanomicrobiales</taxon>
        <taxon>Methanomicrobiaceae</taxon>
        <taxon>Methanoculleus</taxon>
    </lineage>
</organism>
<dbReference type="Proteomes" id="UP000326500">
    <property type="component" value="Unassembled WGS sequence"/>
</dbReference>
<evidence type="ECO:0000313" key="2">
    <source>
        <dbReference type="Proteomes" id="UP000326500"/>
    </source>
</evidence>
<dbReference type="AlphaFoldDB" id="A0A1G9CJF7"/>
<reference evidence="1 2" key="1">
    <citation type="submission" date="2016-10" db="EMBL/GenBank/DDBJ databases">
        <authorList>
            <person name="Varghese N."/>
            <person name="Submissions S."/>
        </authorList>
    </citation>
    <scope>NUCLEOTIDE SEQUENCE [LARGE SCALE GENOMIC DNA]</scope>
    <source>
        <strain evidence="1 2">DSM 2373</strain>
    </source>
</reference>
<proteinExistence type="predicted"/>
<protein>
    <submittedName>
        <fullName evidence="1">Uncharacterized protein</fullName>
    </submittedName>
</protein>
<sequence length="37" mass="3945">MVLSKIIILSVPFEALASILIPITLQSISASFPGDMQ</sequence>
<dbReference type="EMBL" id="FNFT01000020">
    <property type="protein sequence ID" value="SDK51769.1"/>
    <property type="molecule type" value="Genomic_DNA"/>
</dbReference>
<accession>A0A1G9CJF7</accession>
<keyword evidence="2" id="KW-1185">Reference proteome</keyword>
<name>A0A1G9CJF7_9EURY</name>
<gene>
    <name evidence="1" type="ORF">SAMN04488571_1204</name>
</gene>
<evidence type="ECO:0000313" key="1">
    <source>
        <dbReference type="EMBL" id="SDK51769.1"/>
    </source>
</evidence>